<feature type="compositionally biased region" description="Polar residues" evidence="1">
    <location>
        <begin position="401"/>
        <end position="429"/>
    </location>
</feature>
<dbReference type="AlphaFoldDB" id="A0A834GE63"/>
<proteinExistence type="predicted"/>
<dbReference type="PANTHER" id="PTHR47481">
    <property type="match status" value="1"/>
</dbReference>
<dbReference type="Pfam" id="PF14223">
    <property type="entry name" value="Retrotran_gag_2"/>
    <property type="match status" value="1"/>
</dbReference>
<sequence length="547" mass="60259">MAYRSAQVISIIGALRSPFLGWTTHPAQFMDNCGCPGVPLSSMTGLSWEQNFEPPLGSRDNKEDKWFGSSPRLLGQSHLEVGSTLTNLRTQLTLTRAPDISWSLYYAKGIGLGTFLHETPHDFTSSTYHLVNNFKSITPNGYQFNLFLHCLNFSSPFNHNSSLPSAQHFLSLKLTTTNYLYWKTQLVPFLRGHSLMGFVDGTNPCPSSCIITTDAEGTISSAPNPAYEAWVRQDQMLMSLLIASLSEDVFPFVVGLSTSHAIWTTLESSLASASNTRILQLHMQLQNLKQNDQPVSLFLQKAKSISDELAAAGRPVSTVDFNIYVFKGLDSEFRDLVTSVASRSDHISFSKLHSLLLSHEFLHSDSFSSKLTLPKAPESSPTANLVQRGGTFSRGGSSSTQHRNNGSSSTQYRTNNFPHGQNRPQSSGCDRNHSGGGGRNGRHSNADSRNFYGHRRPRCQICDGTNHTAANCYPCYNHAQQPSAHMTSFSNNGMPHYYDWFPDTGATHHVTPDLSNISNPDEYRGTDQLRVGNGKGLPISHTGSSTI</sequence>
<comment type="caution">
    <text evidence="3">The sequence shown here is derived from an EMBL/GenBank/DDBJ whole genome shotgun (WGS) entry which is preliminary data.</text>
</comment>
<name>A0A834GE63_RHOSS</name>
<feature type="region of interest" description="Disordered" evidence="1">
    <location>
        <begin position="370"/>
        <end position="452"/>
    </location>
</feature>
<feature type="domain" description="Retrotransposon Copia-like N-terminal" evidence="2">
    <location>
        <begin position="169"/>
        <end position="206"/>
    </location>
</feature>
<keyword evidence="4" id="KW-1185">Reference proteome</keyword>
<feature type="compositionally biased region" description="Low complexity" evidence="1">
    <location>
        <begin position="388"/>
        <end position="400"/>
    </location>
</feature>
<dbReference type="Pfam" id="PF14244">
    <property type="entry name" value="Retrotran_gag_3"/>
    <property type="match status" value="1"/>
</dbReference>
<dbReference type="PANTHER" id="PTHR47481:SF43">
    <property type="entry name" value="RETROTRANSPOSON COPIA-LIKE N-TERMINAL DOMAIN-CONTAINING PROTEIN"/>
    <property type="match status" value="1"/>
</dbReference>
<organism evidence="3 4">
    <name type="scientific">Rhododendron simsii</name>
    <name type="common">Sims's rhododendron</name>
    <dbReference type="NCBI Taxonomy" id="118357"/>
    <lineage>
        <taxon>Eukaryota</taxon>
        <taxon>Viridiplantae</taxon>
        <taxon>Streptophyta</taxon>
        <taxon>Embryophyta</taxon>
        <taxon>Tracheophyta</taxon>
        <taxon>Spermatophyta</taxon>
        <taxon>Magnoliopsida</taxon>
        <taxon>eudicotyledons</taxon>
        <taxon>Gunneridae</taxon>
        <taxon>Pentapetalae</taxon>
        <taxon>asterids</taxon>
        <taxon>Ericales</taxon>
        <taxon>Ericaceae</taxon>
        <taxon>Ericoideae</taxon>
        <taxon>Rhodoreae</taxon>
        <taxon>Rhododendron</taxon>
    </lineage>
</organism>
<reference evidence="3" key="1">
    <citation type="submission" date="2019-11" db="EMBL/GenBank/DDBJ databases">
        <authorList>
            <person name="Liu Y."/>
            <person name="Hou J."/>
            <person name="Li T.-Q."/>
            <person name="Guan C.-H."/>
            <person name="Wu X."/>
            <person name="Wu H.-Z."/>
            <person name="Ling F."/>
            <person name="Zhang R."/>
            <person name="Shi X.-G."/>
            <person name="Ren J.-P."/>
            <person name="Chen E.-F."/>
            <person name="Sun J.-M."/>
        </authorList>
    </citation>
    <scope>NUCLEOTIDE SEQUENCE</scope>
    <source>
        <strain evidence="3">Adult_tree_wgs_1</strain>
        <tissue evidence="3">Leaves</tissue>
    </source>
</reference>
<feature type="region of interest" description="Disordered" evidence="1">
    <location>
        <begin position="528"/>
        <end position="547"/>
    </location>
</feature>
<evidence type="ECO:0000313" key="3">
    <source>
        <dbReference type="EMBL" id="KAF7132694.1"/>
    </source>
</evidence>
<dbReference type="InterPro" id="IPR029472">
    <property type="entry name" value="Copia-like_N"/>
</dbReference>
<dbReference type="EMBL" id="WJXA01000009">
    <property type="protein sequence ID" value="KAF7132694.1"/>
    <property type="molecule type" value="Genomic_DNA"/>
</dbReference>
<evidence type="ECO:0000256" key="1">
    <source>
        <dbReference type="SAM" id="MobiDB-lite"/>
    </source>
</evidence>
<accession>A0A834GE63</accession>
<dbReference type="OrthoDB" id="1845088at2759"/>
<evidence type="ECO:0000259" key="2">
    <source>
        <dbReference type="Pfam" id="PF14244"/>
    </source>
</evidence>
<dbReference type="Proteomes" id="UP000626092">
    <property type="component" value="Unassembled WGS sequence"/>
</dbReference>
<protein>
    <recommendedName>
        <fullName evidence="2">Retrotransposon Copia-like N-terminal domain-containing protein</fullName>
    </recommendedName>
</protein>
<gene>
    <name evidence="3" type="ORF">RHSIM_Rhsim09G0019300</name>
</gene>
<evidence type="ECO:0000313" key="4">
    <source>
        <dbReference type="Proteomes" id="UP000626092"/>
    </source>
</evidence>